<feature type="transmembrane region" description="Helical" evidence="1">
    <location>
        <begin position="27"/>
        <end position="52"/>
    </location>
</feature>
<dbReference type="KEGG" id="sbu:SpiBuddy_0905"/>
<protein>
    <submittedName>
        <fullName evidence="2">Uncharacterized protein</fullName>
    </submittedName>
</protein>
<keyword evidence="1" id="KW-1133">Transmembrane helix</keyword>
<dbReference type="Proteomes" id="UP000008466">
    <property type="component" value="Chromosome"/>
</dbReference>
<dbReference type="HOGENOM" id="CLU_3030070_0_0_12"/>
<dbReference type="EMBL" id="CP002541">
    <property type="protein sequence ID" value="ADY12732.1"/>
    <property type="molecule type" value="Genomic_DNA"/>
</dbReference>
<evidence type="ECO:0000256" key="1">
    <source>
        <dbReference type="SAM" id="Phobius"/>
    </source>
</evidence>
<keyword evidence="3" id="KW-1185">Reference proteome</keyword>
<evidence type="ECO:0000313" key="3">
    <source>
        <dbReference type="Proteomes" id="UP000008466"/>
    </source>
</evidence>
<proteinExistence type="predicted"/>
<evidence type="ECO:0000313" key="2">
    <source>
        <dbReference type="EMBL" id="ADY12732.1"/>
    </source>
</evidence>
<keyword evidence="1" id="KW-0812">Transmembrane</keyword>
<accession>F0RYG1</accession>
<name>F0RYG1_SPHGB</name>
<organism evidence="2 3">
    <name type="scientific">Sphaerochaeta globosa (strain ATCC BAA-1886 / DSM 22777 / Buddy)</name>
    <name type="common">Spirochaeta sp. (strain Buddy)</name>
    <dbReference type="NCBI Taxonomy" id="158189"/>
    <lineage>
        <taxon>Bacteria</taxon>
        <taxon>Pseudomonadati</taxon>
        <taxon>Spirochaetota</taxon>
        <taxon>Spirochaetia</taxon>
        <taxon>Spirochaetales</taxon>
        <taxon>Sphaerochaetaceae</taxon>
        <taxon>Sphaerochaeta</taxon>
    </lineage>
</organism>
<keyword evidence="1" id="KW-0472">Membrane</keyword>
<dbReference type="AlphaFoldDB" id="F0RYG1"/>
<reference evidence="3" key="1">
    <citation type="submission" date="2011-02" db="EMBL/GenBank/DDBJ databases">
        <title>Complete sequence of Spirochaeta sp. Buddy.</title>
        <authorList>
            <person name="Lucas S."/>
            <person name="Copeland A."/>
            <person name="Lapidus A."/>
            <person name="Cheng J.-F."/>
            <person name="Goodwin L."/>
            <person name="Pitluck S."/>
            <person name="Zeytun A."/>
            <person name="Detter J.C."/>
            <person name="Han C."/>
            <person name="Tapia R."/>
            <person name="Land M."/>
            <person name="Hauser L."/>
            <person name="Kyrpides N."/>
            <person name="Ivanova N."/>
            <person name="Mikhailova N."/>
            <person name="Pagani I."/>
            <person name="Ritalahti K.M."/>
            <person name="Loeffler F.E."/>
            <person name="Woyke T."/>
        </authorList>
    </citation>
    <scope>NUCLEOTIDE SEQUENCE [LARGE SCALE GENOMIC DNA]</scope>
    <source>
        <strain evidence="3">ATCC BAA-1886 / DSM 22777 / Buddy</strain>
    </source>
</reference>
<gene>
    <name evidence="2" type="ordered locus">SpiBuddy_0905</name>
</gene>
<dbReference type="STRING" id="158189.SpiBuddy_0905"/>
<sequence>MCECLQIQRIVSVTSEQSRLLNRLKLVLCYMLLVDVIGHFFVHMTFANFFYYNKL</sequence>